<dbReference type="PROSITE" id="PS51747">
    <property type="entry name" value="CYT_DCMP_DEAMINASES_2"/>
    <property type="match status" value="1"/>
</dbReference>
<dbReference type="Proteomes" id="UP000000495">
    <property type="component" value="Chromosome"/>
</dbReference>
<dbReference type="PANTHER" id="PTHR11079">
    <property type="entry name" value="CYTOSINE DEAMINASE FAMILY MEMBER"/>
    <property type="match status" value="1"/>
</dbReference>
<keyword evidence="4" id="KW-0862">Zinc</keyword>
<organism evidence="6 7">
    <name type="scientific">Parachlamydia acanthamoebae (strain UV7)</name>
    <dbReference type="NCBI Taxonomy" id="765952"/>
    <lineage>
        <taxon>Bacteria</taxon>
        <taxon>Pseudomonadati</taxon>
        <taxon>Chlamydiota</taxon>
        <taxon>Chlamydiia</taxon>
        <taxon>Parachlamydiales</taxon>
        <taxon>Parachlamydiaceae</taxon>
        <taxon>Parachlamydia</taxon>
    </lineage>
</organism>
<dbReference type="HOGENOM" id="CLU_025810_5_2_0"/>
<dbReference type="AlphaFoldDB" id="F8L1C3"/>
<dbReference type="GO" id="GO:0006152">
    <property type="term" value="P:purine nucleoside catabolic process"/>
    <property type="evidence" value="ECO:0007669"/>
    <property type="project" value="TreeGrafter"/>
</dbReference>
<evidence type="ECO:0000259" key="5">
    <source>
        <dbReference type="PROSITE" id="PS51747"/>
    </source>
</evidence>
<evidence type="ECO:0000256" key="4">
    <source>
        <dbReference type="ARBA" id="ARBA00022833"/>
    </source>
</evidence>
<keyword evidence="2" id="KW-0479">Metal-binding</keyword>
<dbReference type="STRING" id="765952.PUV_21070"/>
<dbReference type="EC" id="3.5.4.3" evidence="6"/>
<dbReference type="KEGG" id="puv:PUV_21070"/>
<dbReference type="FunFam" id="3.40.140.10:FF:000011">
    <property type="entry name" value="tRNA-specific adenosine deaminase"/>
    <property type="match status" value="1"/>
</dbReference>
<keyword evidence="3 6" id="KW-0378">Hydrolase</keyword>
<evidence type="ECO:0000256" key="3">
    <source>
        <dbReference type="ARBA" id="ARBA00022801"/>
    </source>
</evidence>
<reference evidence="6 7" key="2">
    <citation type="journal article" date="2011" name="Mol. Biol. Evol.">
        <title>Unity in variety--the pan-genome of the Chlamydiae.</title>
        <authorList>
            <person name="Collingro A."/>
            <person name="Tischler P."/>
            <person name="Weinmaier T."/>
            <person name="Penz T."/>
            <person name="Heinz E."/>
            <person name="Brunham R.C."/>
            <person name="Read T.D."/>
            <person name="Bavoil P.M."/>
            <person name="Sachse K."/>
            <person name="Kahane S."/>
            <person name="Friedman M.G."/>
            <person name="Rattei T."/>
            <person name="Myers G.S."/>
            <person name="Horn M."/>
        </authorList>
    </citation>
    <scope>NUCLEOTIDE SEQUENCE [LARGE SCALE GENOMIC DNA]</scope>
    <source>
        <strain evidence="7">UV7</strain>
    </source>
</reference>
<gene>
    <name evidence="6" type="primary">guaD</name>
    <name evidence="6" type="ordered locus">PUV_21070</name>
</gene>
<evidence type="ECO:0000256" key="2">
    <source>
        <dbReference type="ARBA" id="ARBA00022723"/>
    </source>
</evidence>
<dbReference type="CDD" id="cd01285">
    <property type="entry name" value="nucleoside_deaminase"/>
    <property type="match status" value="1"/>
</dbReference>
<dbReference type="InterPro" id="IPR016193">
    <property type="entry name" value="Cytidine_deaminase-like"/>
</dbReference>
<dbReference type="SUPFAM" id="SSF53927">
    <property type="entry name" value="Cytidine deaminase-like"/>
    <property type="match status" value="1"/>
</dbReference>
<evidence type="ECO:0000313" key="7">
    <source>
        <dbReference type="Proteomes" id="UP000000495"/>
    </source>
</evidence>
<dbReference type="eggNOG" id="COG0590">
    <property type="taxonomic scope" value="Bacteria"/>
</dbReference>
<proteinExistence type="inferred from homology"/>
<keyword evidence="7" id="KW-1185">Reference proteome</keyword>
<feature type="domain" description="CMP/dCMP-type deaminase" evidence="5">
    <location>
        <begin position="4"/>
        <end position="129"/>
    </location>
</feature>
<accession>F8L1C3</accession>
<dbReference type="GO" id="GO:0047974">
    <property type="term" value="F:guanosine deaminase activity"/>
    <property type="evidence" value="ECO:0007669"/>
    <property type="project" value="TreeGrafter"/>
</dbReference>
<dbReference type="RefSeq" id="WP_006342030.1">
    <property type="nucleotide sequence ID" value="NC_015702.1"/>
</dbReference>
<dbReference type="GO" id="GO:0008892">
    <property type="term" value="F:guanine deaminase activity"/>
    <property type="evidence" value="ECO:0007669"/>
    <property type="project" value="UniProtKB-EC"/>
</dbReference>
<evidence type="ECO:0000256" key="1">
    <source>
        <dbReference type="ARBA" id="ARBA00006576"/>
    </source>
</evidence>
<dbReference type="Gene3D" id="3.40.140.10">
    <property type="entry name" value="Cytidine Deaminase, domain 2"/>
    <property type="match status" value="1"/>
</dbReference>
<comment type="similarity">
    <text evidence="1">Belongs to the cytidine and deoxycytidylate deaminase family.</text>
</comment>
<sequence length="161" mass="18407">MNKKNHEEFMKRAIALSRKASIEEKTGGVFGAVIVKDGKIIAEGYNQVLKHNDPTWHAEMHAIREACKKLGKPHLEGCDLYTSAECCPMCLSAAYWAHIDHIYYAATTHDALKYGNFADVDILEEIRKEPSERKISFTEIMRPQAVEVWKEFAEMPNKAFY</sequence>
<dbReference type="Pfam" id="PF00383">
    <property type="entry name" value="dCMP_cyt_deam_1"/>
    <property type="match status" value="1"/>
</dbReference>
<dbReference type="OrthoDB" id="9802676at2"/>
<dbReference type="EMBL" id="FR872580">
    <property type="protein sequence ID" value="CCB87057.1"/>
    <property type="molecule type" value="Genomic_DNA"/>
</dbReference>
<dbReference type="InterPro" id="IPR002125">
    <property type="entry name" value="CMP_dCMP_dom"/>
</dbReference>
<reference key="1">
    <citation type="journal article" date="2011" name="Mol. Biol. Evol.">
        <title>Unity in variety -- the pan-genome of the Chlamydiae.</title>
        <authorList>
            <person name="Collingro A."/>
            <person name="Tischler P."/>
            <person name="Weinmaier T."/>
            <person name="Penz T."/>
            <person name="Heinz E."/>
            <person name="Brunham R.C."/>
            <person name="Read T.D."/>
            <person name="Bavoil P.M."/>
            <person name="Sachse K."/>
            <person name="Kahane S."/>
            <person name="Friedman M.G."/>
            <person name="Rattei T."/>
            <person name="Myers G.S.A."/>
            <person name="Horn M."/>
        </authorList>
    </citation>
    <scope>NUCLEOTIDE SEQUENCE</scope>
    <source>
        <strain>UV7</strain>
    </source>
</reference>
<protein>
    <submittedName>
        <fullName evidence="6">Guanine deaminase</fullName>
        <ecNumber evidence="6">3.5.4.3</ecNumber>
    </submittedName>
</protein>
<evidence type="ECO:0000313" key="6">
    <source>
        <dbReference type="EMBL" id="CCB87057.1"/>
    </source>
</evidence>
<name>F8L1C3_PARAV</name>
<dbReference type="GO" id="GO:0046872">
    <property type="term" value="F:metal ion binding"/>
    <property type="evidence" value="ECO:0007669"/>
    <property type="project" value="UniProtKB-KW"/>
</dbReference>
<dbReference type="PANTHER" id="PTHR11079:SF161">
    <property type="entry name" value="CMP_DCMP-TYPE DEAMINASE DOMAIN-CONTAINING PROTEIN"/>
    <property type="match status" value="1"/>
</dbReference>